<dbReference type="PANTHER" id="PTHR33607:SF2">
    <property type="entry name" value="ENDONUCLEASE-1"/>
    <property type="match status" value="1"/>
</dbReference>
<keyword evidence="7" id="KW-1185">Reference proteome</keyword>
<dbReference type="GO" id="GO:0004519">
    <property type="term" value="F:endonuclease activity"/>
    <property type="evidence" value="ECO:0007669"/>
    <property type="project" value="UniProtKB-KW"/>
</dbReference>
<gene>
    <name evidence="6" type="ORF">RM540_07000</name>
</gene>
<dbReference type="RefSeq" id="WP_311662840.1">
    <property type="nucleotide sequence ID" value="NZ_JAVRHT010000013.1"/>
</dbReference>
<keyword evidence="5" id="KW-0732">Signal</keyword>
<accession>A0ABU3BQD8</accession>
<reference evidence="6 7" key="1">
    <citation type="submission" date="2023-09" db="EMBL/GenBank/DDBJ databases">
        <authorList>
            <person name="Rey-Velasco X."/>
        </authorList>
    </citation>
    <scope>NUCLEOTIDE SEQUENCE [LARGE SCALE GENOMIC DNA]</scope>
    <source>
        <strain evidence="6 7">F394</strain>
    </source>
</reference>
<evidence type="ECO:0000256" key="3">
    <source>
        <dbReference type="ARBA" id="ARBA00022801"/>
    </source>
</evidence>
<sequence>MRLPRPALCLAAVLALAACRERPASGTSTVGPYVPAAGEATVLPDLRGGDLLAALRAEYAPARTLGYGPARDSLFTYEMETDGRLEAVYSGFSVAVPPGVDPSATAADLGVNTEHVWPQSYGAGEEPLRSDLHHLFPARQTVNSSRGNLPFGEVPDDRAEAWYRLDQSQSATPRVAIDEWSERGDGRFEPREDRAGDVARAAFYVAALYPAQAGGAAAFFDGMRADLLAWNRQDPPDDAERARSAWIAMQQGTENPFVLDPTLADRAFGGPAPPRPARDAGGAADLAVVEVHYDNEGADVGEGVELAGPPGAPLDGWSLTLYNGSDGRVYRTVPLSGALPASGVAWTPVEGLQNGSPDALALVAPGGAVRQFLSYEGTLTATDGPAAGQTADDLGVAETASTPPGRSLQFVSGSWTEAPATPGRPNR</sequence>
<feature type="chain" id="PRO_5045646608" evidence="5">
    <location>
        <begin position="18"/>
        <end position="427"/>
    </location>
</feature>
<dbReference type="Pfam" id="PF04231">
    <property type="entry name" value="Endonuclease_1"/>
    <property type="match status" value="1"/>
</dbReference>
<keyword evidence="3" id="KW-0378">Hydrolase</keyword>
<dbReference type="SUPFAM" id="SSF54060">
    <property type="entry name" value="His-Me finger endonucleases"/>
    <property type="match status" value="1"/>
</dbReference>
<proteinExistence type="inferred from homology"/>
<protein>
    <submittedName>
        <fullName evidence="6">Endonuclease</fullName>
    </submittedName>
</protein>
<comment type="similarity">
    <text evidence="1">Belongs to the EndA/NucM nuclease family.</text>
</comment>
<dbReference type="InterPro" id="IPR007346">
    <property type="entry name" value="Endonuclease-I"/>
</dbReference>
<evidence type="ECO:0000313" key="7">
    <source>
        <dbReference type="Proteomes" id="UP001267426"/>
    </source>
</evidence>
<dbReference type="InterPro" id="IPR044925">
    <property type="entry name" value="His-Me_finger_sf"/>
</dbReference>
<evidence type="ECO:0000313" key="6">
    <source>
        <dbReference type="EMBL" id="MDT0631497.1"/>
    </source>
</evidence>
<dbReference type="PROSITE" id="PS51257">
    <property type="entry name" value="PROKAR_LIPOPROTEIN"/>
    <property type="match status" value="1"/>
</dbReference>
<keyword evidence="2" id="KW-0540">Nuclease</keyword>
<evidence type="ECO:0000256" key="2">
    <source>
        <dbReference type="ARBA" id="ARBA00022722"/>
    </source>
</evidence>
<evidence type="ECO:0000256" key="5">
    <source>
        <dbReference type="SAM" id="SignalP"/>
    </source>
</evidence>
<evidence type="ECO:0000256" key="1">
    <source>
        <dbReference type="ARBA" id="ARBA00006429"/>
    </source>
</evidence>
<dbReference type="EMBL" id="JAVRHT010000013">
    <property type="protein sequence ID" value="MDT0631497.1"/>
    <property type="molecule type" value="Genomic_DNA"/>
</dbReference>
<dbReference type="Proteomes" id="UP001267426">
    <property type="component" value="Unassembled WGS sequence"/>
</dbReference>
<comment type="caution">
    <text evidence="6">The sequence shown here is derived from an EMBL/GenBank/DDBJ whole genome shotgun (WGS) entry which is preliminary data.</text>
</comment>
<name>A0ABU3BQD8_9BACT</name>
<feature type="compositionally biased region" description="Polar residues" evidence="4">
    <location>
        <begin position="399"/>
        <end position="415"/>
    </location>
</feature>
<feature type="signal peptide" evidence="5">
    <location>
        <begin position="1"/>
        <end position="17"/>
    </location>
</feature>
<feature type="region of interest" description="Disordered" evidence="4">
    <location>
        <begin position="384"/>
        <end position="427"/>
    </location>
</feature>
<dbReference type="PANTHER" id="PTHR33607">
    <property type="entry name" value="ENDONUCLEASE-1"/>
    <property type="match status" value="1"/>
</dbReference>
<organism evidence="6 7">
    <name type="scientific">Rubrivirga litoralis</name>
    <dbReference type="NCBI Taxonomy" id="3075598"/>
    <lineage>
        <taxon>Bacteria</taxon>
        <taxon>Pseudomonadati</taxon>
        <taxon>Rhodothermota</taxon>
        <taxon>Rhodothermia</taxon>
        <taxon>Rhodothermales</taxon>
        <taxon>Rubricoccaceae</taxon>
        <taxon>Rubrivirga</taxon>
    </lineage>
</organism>
<evidence type="ECO:0000256" key="4">
    <source>
        <dbReference type="SAM" id="MobiDB-lite"/>
    </source>
</evidence>
<keyword evidence="6" id="KW-0255">Endonuclease</keyword>